<evidence type="ECO:0000313" key="10">
    <source>
        <dbReference type="Proteomes" id="UP001221411"/>
    </source>
</evidence>
<dbReference type="Gene3D" id="1.20.140.70">
    <property type="entry name" value="Oligopeptidase f, N-terminal domain"/>
    <property type="match status" value="1"/>
</dbReference>
<keyword evidence="1 6" id="KW-0645">Protease</keyword>
<organism evidence="9 10">
    <name type="scientific">Polyangium mundeleinium</name>
    <dbReference type="NCBI Taxonomy" id="2995306"/>
    <lineage>
        <taxon>Bacteria</taxon>
        <taxon>Pseudomonadati</taxon>
        <taxon>Myxococcota</taxon>
        <taxon>Polyangia</taxon>
        <taxon>Polyangiales</taxon>
        <taxon>Polyangiaceae</taxon>
        <taxon>Polyangium</taxon>
    </lineage>
</organism>
<gene>
    <name evidence="9" type="ORF">POL67_16380</name>
</gene>
<dbReference type="PANTHER" id="PTHR11804:SF5">
    <property type="entry name" value="OLIGOENDOPEPTIDASE F"/>
    <property type="match status" value="1"/>
</dbReference>
<comment type="caution">
    <text evidence="9">The sequence shown here is derived from an EMBL/GenBank/DDBJ whole genome shotgun (WGS) entry which is preliminary data.</text>
</comment>
<dbReference type="RefSeq" id="WP_271918294.1">
    <property type="nucleotide sequence ID" value="NZ_JAQNDO010000001.1"/>
</dbReference>
<feature type="domain" description="Oligopeptidase F N-terminal" evidence="8">
    <location>
        <begin position="108"/>
        <end position="177"/>
    </location>
</feature>
<dbReference type="PANTHER" id="PTHR11804">
    <property type="entry name" value="PROTEASE M3 THIMET OLIGOPEPTIDASE-RELATED"/>
    <property type="match status" value="1"/>
</dbReference>
<dbReference type="Pfam" id="PF08439">
    <property type="entry name" value="Peptidase_M3_N"/>
    <property type="match status" value="1"/>
</dbReference>
<keyword evidence="3 6" id="KW-0378">Hydrolase</keyword>
<name>A0ABT5EM54_9BACT</name>
<keyword evidence="5 6" id="KW-0482">Metalloprotease</keyword>
<dbReference type="InterPro" id="IPR042088">
    <property type="entry name" value="OligoPept_F_C"/>
</dbReference>
<dbReference type="InterPro" id="IPR045090">
    <property type="entry name" value="Pept_M3A_M3B"/>
</dbReference>
<evidence type="ECO:0000256" key="5">
    <source>
        <dbReference type="ARBA" id="ARBA00023049"/>
    </source>
</evidence>
<evidence type="ECO:0000313" key="9">
    <source>
        <dbReference type="EMBL" id="MDC0742928.1"/>
    </source>
</evidence>
<dbReference type="InterPro" id="IPR001567">
    <property type="entry name" value="Pept_M3A_M3B_dom"/>
</dbReference>
<dbReference type="Pfam" id="PF01432">
    <property type="entry name" value="Peptidase_M3"/>
    <property type="match status" value="1"/>
</dbReference>
<evidence type="ECO:0000256" key="1">
    <source>
        <dbReference type="ARBA" id="ARBA00022670"/>
    </source>
</evidence>
<keyword evidence="2 6" id="KW-0479">Metal-binding</keyword>
<evidence type="ECO:0000256" key="2">
    <source>
        <dbReference type="ARBA" id="ARBA00022723"/>
    </source>
</evidence>
<dbReference type="Proteomes" id="UP001221411">
    <property type="component" value="Unassembled WGS sequence"/>
</dbReference>
<proteinExistence type="inferred from homology"/>
<dbReference type="Gene3D" id="1.10.1370.20">
    <property type="entry name" value="Oligoendopeptidase f, C-terminal domain"/>
    <property type="match status" value="1"/>
</dbReference>
<protein>
    <submittedName>
        <fullName evidence="9">M3 family metallopeptidase</fullName>
    </submittedName>
</protein>
<evidence type="ECO:0000256" key="4">
    <source>
        <dbReference type="ARBA" id="ARBA00022833"/>
    </source>
</evidence>
<evidence type="ECO:0000259" key="7">
    <source>
        <dbReference type="Pfam" id="PF01432"/>
    </source>
</evidence>
<accession>A0ABT5EM54</accession>
<evidence type="ECO:0000256" key="3">
    <source>
        <dbReference type="ARBA" id="ARBA00022801"/>
    </source>
</evidence>
<dbReference type="InterPro" id="IPR013647">
    <property type="entry name" value="OligopepF_N_dom"/>
</dbReference>
<reference evidence="9 10" key="1">
    <citation type="submission" date="2022-11" db="EMBL/GenBank/DDBJ databases">
        <title>Minimal conservation of predation-associated metabolite biosynthetic gene clusters underscores biosynthetic potential of Myxococcota including descriptions for ten novel species: Archangium lansinium sp. nov., Myxococcus landrumus sp. nov., Nannocystis bai.</title>
        <authorList>
            <person name="Ahearne A."/>
            <person name="Stevens C."/>
            <person name="Dowd S."/>
        </authorList>
    </citation>
    <scope>NUCLEOTIDE SEQUENCE [LARGE SCALE GENOMIC DNA]</scope>
    <source>
        <strain evidence="9 10">RJM3</strain>
    </source>
</reference>
<keyword evidence="4 6" id="KW-0862">Zinc</keyword>
<comment type="similarity">
    <text evidence="6">Belongs to the peptidase M3 family.</text>
</comment>
<sequence length="619" mass="69080">MTTDDDLRWDLSALYRGLDDVQIDEDLRALIHLAEAFARRHRGTLATTLGAALQAQEAMSCLVEKLTGYLFLRRATDAADLKIQQRIAQIEEAWSRASAQHLGFFEHELVAIDEQTYADLIDRDEVVRRHRPLLDHARGNRAHLLAEPVERALALRQPFGPGEWSDHIEEVETTLRFTLDGESLALPGILHVLTHYIDGDTRARALALFSEGLTAQGFDRLMARGLNVVIGAKIVEDSERGYASPMSARNIDNRVDDATVEALHDAVAALGIPACRRYYRLLAAHLGASPLRWSDRNAASPITEPRQVPWIECLETVRLAYGSLSPTLADLVDTMLKRRWVDVPPAPGKIGGAFNCTIPLPDGDAGSYSLLNYLGSMDDVMTVAHELGHGVHGILAARAQGARMFRAPTIYAETASIFGEMATFQHLLDRADTDAQRLALLMRQSNAFVNTVVRQICLSSFERKIHQLRQRGKLTVDEINESWMHSIRAFYGEDGDVFTYANVDNLWSYITHFLRPFYVYSYAFGQLFSQALYAARDRLGDDFEDMYLELLRSGGTRDAVSLMRPFGLDPRAPSFWRDGITSSIDAWLDEAEAISRRLGIEVVSAVKPLVRAPALHALG</sequence>
<dbReference type="EMBL" id="JAQNDO010000001">
    <property type="protein sequence ID" value="MDC0742928.1"/>
    <property type="molecule type" value="Genomic_DNA"/>
</dbReference>
<keyword evidence="10" id="KW-1185">Reference proteome</keyword>
<feature type="domain" description="Peptidase M3A/M3B catalytic" evidence="7">
    <location>
        <begin position="333"/>
        <end position="577"/>
    </location>
</feature>
<dbReference type="SUPFAM" id="SSF55486">
    <property type="entry name" value="Metalloproteases ('zincins'), catalytic domain"/>
    <property type="match status" value="1"/>
</dbReference>
<evidence type="ECO:0000259" key="8">
    <source>
        <dbReference type="Pfam" id="PF08439"/>
    </source>
</evidence>
<evidence type="ECO:0000256" key="6">
    <source>
        <dbReference type="RuleBase" id="RU003435"/>
    </source>
</evidence>
<comment type="cofactor">
    <cofactor evidence="6">
        <name>Zn(2+)</name>
        <dbReference type="ChEBI" id="CHEBI:29105"/>
    </cofactor>
    <text evidence="6">Binds 1 zinc ion.</text>
</comment>